<dbReference type="STRING" id="1797245.A2949_03025"/>
<evidence type="ECO:0000259" key="1">
    <source>
        <dbReference type="SMART" id="SM01321"/>
    </source>
</evidence>
<organism evidence="2 3">
    <name type="scientific">Candidatus Adlerbacteria bacterium RIFCSPLOWO2_01_FULL_54_21b</name>
    <dbReference type="NCBI Taxonomy" id="1797245"/>
    <lineage>
        <taxon>Bacteria</taxon>
        <taxon>Candidatus Adleribacteriota</taxon>
    </lineage>
</organism>
<name>A0A1F4XX37_9BACT</name>
<comment type="caution">
    <text evidence="2">The sequence shown here is derived from an EMBL/GenBank/DDBJ whole genome shotgun (WGS) entry which is preliminary data.</text>
</comment>
<sequence>MSRNFTIAPQEFYHLYNRGTDKRKIFTRGVDYDRFLALLYLCNGTNPVNLREQGQSLAEVLENGVERGELLIDICAYVLMPNHFHILAREVAEGGISEYMRKIGNGYTGYFNRRYDRSGTLFQGTYKARHANKDVYLSHLLSYIHLNPVKLFEPTWKESGIVDRSGAENFLDRYKYSSYLDYCGNYRLESCIINRAAFPTEMKTPTDFKSSIKEWLKNKTEYTKV</sequence>
<protein>
    <recommendedName>
        <fullName evidence="1">Transposase IS200-like domain-containing protein</fullName>
    </recommendedName>
</protein>
<dbReference type="PANTHER" id="PTHR34322:SF2">
    <property type="entry name" value="TRANSPOSASE IS200-LIKE DOMAIN-CONTAINING PROTEIN"/>
    <property type="match status" value="1"/>
</dbReference>
<evidence type="ECO:0000313" key="2">
    <source>
        <dbReference type="EMBL" id="OGC86259.1"/>
    </source>
</evidence>
<dbReference type="GO" id="GO:0004803">
    <property type="term" value="F:transposase activity"/>
    <property type="evidence" value="ECO:0007669"/>
    <property type="project" value="InterPro"/>
</dbReference>
<dbReference type="AlphaFoldDB" id="A0A1F4XX37"/>
<gene>
    <name evidence="2" type="ORF">A2949_03025</name>
</gene>
<dbReference type="InterPro" id="IPR036515">
    <property type="entry name" value="Transposase_17_sf"/>
</dbReference>
<reference evidence="2 3" key="1">
    <citation type="journal article" date="2016" name="Nat. Commun.">
        <title>Thousands of microbial genomes shed light on interconnected biogeochemical processes in an aquifer system.</title>
        <authorList>
            <person name="Anantharaman K."/>
            <person name="Brown C.T."/>
            <person name="Hug L.A."/>
            <person name="Sharon I."/>
            <person name="Castelle C.J."/>
            <person name="Probst A.J."/>
            <person name="Thomas B.C."/>
            <person name="Singh A."/>
            <person name="Wilkins M.J."/>
            <person name="Karaoz U."/>
            <person name="Brodie E.L."/>
            <person name="Williams K.H."/>
            <person name="Hubbard S.S."/>
            <person name="Banfield J.F."/>
        </authorList>
    </citation>
    <scope>NUCLEOTIDE SEQUENCE [LARGE SCALE GENOMIC DNA]</scope>
</reference>
<dbReference type="PANTHER" id="PTHR34322">
    <property type="entry name" value="TRANSPOSASE, Y1_TNP DOMAIN-CONTAINING"/>
    <property type="match status" value="1"/>
</dbReference>
<dbReference type="Gene3D" id="3.30.70.1290">
    <property type="entry name" value="Transposase IS200-like"/>
    <property type="match status" value="1"/>
</dbReference>
<dbReference type="GO" id="GO:0003677">
    <property type="term" value="F:DNA binding"/>
    <property type="evidence" value="ECO:0007669"/>
    <property type="project" value="InterPro"/>
</dbReference>
<dbReference type="SMART" id="SM01321">
    <property type="entry name" value="Y1_Tnp"/>
    <property type="match status" value="1"/>
</dbReference>
<dbReference type="Pfam" id="PF01797">
    <property type="entry name" value="Y1_Tnp"/>
    <property type="match status" value="1"/>
</dbReference>
<dbReference type="EMBL" id="MEWZ01000027">
    <property type="protein sequence ID" value="OGC86259.1"/>
    <property type="molecule type" value="Genomic_DNA"/>
</dbReference>
<dbReference type="SUPFAM" id="SSF143422">
    <property type="entry name" value="Transposase IS200-like"/>
    <property type="match status" value="1"/>
</dbReference>
<accession>A0A1F4XX37</accession>
<dbReference type="Proteomes" id="UP000178585">
    <property type="component" value="Unassembled WGS sequence"/>
</dbReference>
<dbReference type="InterPro" id="IPR002686">
    <property type="entry name" value="Transposase_17"/>
</dbReference>
<proteinExistence type="predicted"/>
<dbReference type="GO" id="GO:0006313">
    <property type="term" value="P:DNA transposition"/>
    <property type="evidence" value="ECO:0007669"/>
    <property type="project" value="InterPro"/>
</dbReference>
<feature type="domain" description="Transposase IS200-like" evidence="1">
    <location>
        <begin position="8"/>
        <end position="147"/>
    </location>
</feature>
<evidence type="ECO:0000313" key="3">
    <source>
        <dbReference type="Proteomes" id="UP000178585"/>
    </source>
</evidence>